<sequence length="243" mass="27473">MMEAKLDRTKVPGRKQQRELARRKLQARRQGLVLLTCFLAAAAVVVTVLLSPKLESGAGMAIQFDYLSLPMLGSADAPVKIVEFGDFKCPSCRYFSEKIKPRLMQDYIDQGIVSFYFINHTIIGPDSFAAAMAGQSIYHQNQAEFWKFYNAIYTNQGDERVEWAKPDFLVELARNEKLQVDYDKLRQDIESEAFADEVIAQNEKAEKLITGTPTLFINGKKFVDFTNYAALQSEITKAMKSTG</sequence>
<dbReference type="InterPro" id="IPR012336">
    <property type="entry name" value="Thioredoxin-like_fold"/>
</dbReference>
<evidence type="ECO:0000256" key="6">
    <source>
        <dbReference type="SAM" id="Phobius"/>
    </source>
</evidence>
<dbReference type="Proteomes" id="UP000670947">
    <property type="component" value="Unassembled WGS sequence"/>
</dbReference>
<keyword evidence="6" id="KW-0812">Transmembrane</keyword>
<evidence type="ECO:0000256" key="2">
    <source>
        <dbReference type="ARBA" id="ARBA00022729"/>
    </source>
</evidence>
<keyword evidence="3" id="KW-0560">Oxidoreductase</keyword>
<evidence type="ECO:0000313" key="9">
    <source>
        <dbReference type="Proteomes" id="UP000670947"/>
    </source>
</evidence>
<keyword evidence="9" id="KW-1185">Reference proteome</keyword>
<keyword evidence="5" id="KW-0676">Redox-active center</keyword>
<proteinExistence type="inferred from homology"/>
<evidence type="ECO:0000256" key="4">
    <source>
        <dbReference type="ARBA" id="ARBA00023157"/>
    </source>
</evidence>
<evidence type="ECO:0000259" key="7">
    <source>
        <dbReference type="Pfam" id="PF13462"/>
    </source>
</evidence>
<name>A0ABS3W8E9_9BACL</name>
<keyword evidence="6" id="KW-1133">Transmembrane helix</keyword>
<dbReference type="PANTHER" id="PTHR13887:SF14">
    <property type="entry name" value="DISULFIDE BOND FORMATION PROTEIN D"/>
    <property type="match status" value="1"/>
</dbReference>
<comment type="caution">
    <text evidence="8">The sequence shown here is derived from an EMBL/GenBank/DDBJ whole genome shotgun (WGS) entry which is preliminary data.</text>
</comment>
<organism evidence="8 9">
    <name type="scientific">Paenibacillus artemisiicola</name>
    <dbReference type="NCBI Taxonomy" id="1172618"/>
    <lineage>
        <taxon>Bacteria</taxon>
        <taxon>Bacillati</taxon>
        <taxon>Bacillota</taxon>
        <taxon>Bacilli</taxon>
        <taxon>Bacillales</taxon>
        <taxon>Paenibacillaceae</taxon>
        <taxon>Paenibacillus</taxon>
    </lineage>
</organism>
<dbReference type="SUPFAM" id="SSF52833">
    <property type="entry name" value="Thioredoxin-like"/>
    <property type="match status" value="1"/>
</dbReference>
<evidence type="ECO:0000313" key="8">
    <source>
        <dbReference type="EMBL" id="MBO7744415.1"/>
    </source>
</evidence>
<dbReference type="Gene3D" id="3.40.30.10">
    <property type="entry name" value="Glutaredoxin"/>
    <property type="match status" value="1"/>
</dbReference>
<evidence type="ECO:0000256" key="3">
    <source>
        <dbReference type="ARBA" id="ARBA00023002"/>
    </source>
</evidence>
<feature type="domain" description="Thioredoxin-like fold" evidence="7">
    <location>
        <begin position="71"/>
        <end position="235"/>
    </location>
</feature>
<gene>
    <name evidence="8" type="ORF">I8J29_09430</name>
</gene>
<dbReference type="Pfam" id="PF13462">
    <property type="entry name" value="Thioredoxin_4"/>
    <property type="match status" value="1"/>
</dbReference>
<dbReference type="InterPro" id="IPR036249">
    <property type="entry name" value="Thioredoxin-like_sf"/>
</dbReference>
<accession>A0ABS3W8E9</accession>
<keyword evidence="2" id="KW-0732">Signal</keyword>
<keyword evidence="6" id="KW-0472">Membrane</keyword>
<reference evidence="8 9" key="1">
    <citation type="submission" date="2021-03" db="EMBL/GenBank/DDBJ databases">
        <title>Paenibacillus artemisicola MWE-103 whole genome sequence.</title>
        <authorList>
            <person name="Ham Y.J."/>
        </authorList>
    </citation>
    <scope>NUCLEOTIDE SEQUENCE [LARGE SCALE GENOMIC DNA]</scope>
    <source>
        <strain evidence="8 9">MWE-103</strain>
    </source>
</reference>
<dbReference type="EMBL" id="JAGGDJ010000004">
    <property type="protein sequence ID" value="MBO7744415.1"/>
    <property type="molecule type" value="Genomic_DNA"/>
</dbReference>
<evidence type="ECO:0000256" key="5">
    <source>
        <dbReference type="ARBA" id="ARBA00023284"/>
    </source>
</evidence>
<evidence type="ECO:0000256" key="1">
    <source>
        <dbReference type="ARBA" id="ARBA00005791"/>
    </source>
</evidence>
<comment type="similarity">
    <text evidence="1">Belongs to the thioredoxin family. DsbA subfamily.</text>
</comment>
<protein>
    <submittedName>
        <fullName evidence="8">Thioredoxin domain-containing protein</fullName>
    </submittedName>
</protein>
<dbReference type="RefSeq" id="WP_208847359.1">
    <property type="nucleotide sequence ID" value="NZ_JAGGDJ010000004.1"/>
</dbReference>
<dbReference type="PANTHER" id="PTHR13887">
    <property type="entry name" value="GLUTATHIONE S-TRANSFERASE KAPPA"/>
    <property type="match status" value="1"/>
</dbReference>
<keyword evidence="4" id="KW-1015">Disulfide bond</keyword>
<feature type="transmembrane region" description="Helical" evidence="6">
    <location>
        <begin position="32"/>
        <end position="50"/>
    </location>
</feature>